<dbReference type="Proteomes" id="UP000230750">
    <property type="component" value="Unassembled WGS sequence"/>
</dbReference>
<evidence type="ECO:0000313" key="3">
    <source>
        <dbReference type="EMBL" id="PIK33828.1"/>
    </source>
</evidence>
<dbReference type="EMBL" id="MRZV01002391">
    <property type="protein sequence ID" value="PIK33828.1"/>
    <property type="molecule type" value="Genomic_DNA"/>
</dbReference>
<dbReference type="InterPro" id="IPR051093">
    <property type="entry name" value="Neuroligin/BSAL"/>
</dbReference>
<dbReference type="InterPro" id="IPR002018">
    <property type="entry name" value="CarbesteraseB"/>
</dbReference>
<dbReference type="OrthoDB" id="3200163at2759"/>
<evidence type="ECO:0000313" key="4">
    <source>
        <dbReference type="Proteomes" id="UP000230750"/>
    </source>
</evidence>
<evidence type="ECO:0000256" key="1">
    <source>
        <dbReference type="ARBA" id="ARBA00005964"/>
    </source>
</evidence>
<evidence type="ECO:0000259" key="2">
    <source>
        <dbReference type="Pfam" id="PF00135"/>
    </source>
</evidence>
<dbReference type="PANTHER" id="PTHR43903">
    <property type="entry name" value="NEUROLIGIN"/>
    <property type="match status" value="1"/>
</dbReference>
<feature type="domain" description="Carboxylesterase type B" evidence="2">
    <location>
        <begin position="18"/>
        <end position="107"/>
    </location>
</feature>
<protein>
    <submittedName>
        <fullName evidence="3">Putative acetylcholinesterase-like</fullName>
    </submittedName>
</protein>
<organism evidence="3 4">
    <name type="scientific">Stichopus japonicus</name>
    <name type="common">Sea cucumber</name>
    <dbReference type="NCBI Taxonomy" id="307972"/>
    <lineage>
        <taxon>Eukaryota</taxon>
        <taxon>Metazoa</taxon>
        <taxon>Echinodermata</taxon>
        <taxon>Eleutherozoa</taxon>
        <taxon>Echinozoa</taxon>
        <taxon>Holothuroidea</taxon>
        <taxon>Aspidochirotacea</taxon>
        <taxon>Aspidochirotida</taxon>
        <taxon>Stichopodidae</taxon>
        <taxon>Apostichopus</taxon>
    </lineage>
</organism>
<name>A0A2G8JDK4_STIJA</name>
<dbReference type="Gene3D" id="3.40.50.1820">
    <property type="entry name" value="alpha/beta hydrolase"/>
    <property type="match status" value="1"/>
</dbReference>
<dbReference type="InterPro" id="IPR029058">
    <property type="entry name" value="AB_hydrolase_fold"/>
</dbReference>
<accession>A0A2G8JDK4</accession>
<dbReference type="AlphaFoldDB" id="A0A2G8JDK4"/>
<reference evidence="3 4" key="1">
    <citation type="journal article" date="2017" name="PLoS Biol.">
        <title>The sea cucumber genome provides insights into morphological evolution and visceral regeneration.</title>
        <authorList>
            <person name="Zhang X."/>
            <person name="Sun L."/>
            <person name="Yuan J."/>
            <person name="Sun Y."/>
            <person name="Gao Y."/>
            <person name="Zhang L."/>
            <person name="Li S."/>
            <person name="Dai H."/>
            <person name="Hamel J.F."/>
            <person name="Liu C."/>
            <person name="Yu Y."/>
            <person name="Liu S."/>
            <person name="Lin W."/>
            <person name="Guo K."/>
            <person name="Jin S."/>
            <person name="Xu P."/>
            <person name="Storey K.B."/>
            <person name="Huan P."/>
            <person name="Zhang T."/>
            <person name="Zhou Y."/>
            <person name="Zhang J."/>
            <person name="Lin C."/>
            <person name="Li X."/>
            <person name="Xing L."/>
            <person name="Huo D."/>
            <person name="Sun M."/>
            <person name="Wang L."/>
            <person name="Mercier A."/>
            <person name="Li F."/>
            <person name="Yang H."/>
            <person name="Xiang J."/>
        </authorList>
    </citation>
    <scope>NUCLEOTIDE SEQUENCE [LARGE SCALE GENOMIC DNA]</scope>
    <source>
        <strain evidence="3">Shaxun</strain>
        <tissue evidence="3">Muscle</tissue>
    </source>
</reference>
<proteinExistence type="inferred from homology"/>
<comment type="caution">
    <text evidence="3">The sequence shown here is derived from an EMBL/GenBank/DDBJ whole genome shotgun (WGS) entry which is preliminary data.</text>
</comment>
<keyword evidence="4" id="KW-1185">Reference proteome</keyword>
<sequence length="134" mass="15800">MTQKPVQSIFNVSWLGQRAGHAEDLQFVFGLPFFARGAWTYEELKISYYVIRMWTNFAKSGNPNIPVGLPRSIPEWPRFLPDSEEYKELDIAFSNNRYLRAPYCEFWETYVEMIVYLQEHLADVQDGTYMGGRR</sequence>
<comment type="similarity">
    <text evidence="1">Belongs to the type-B carboxylesterase/lipase family.</text>
</comment>
<dbReference type="Pfam" id="PF00135">
    <property type="entry name" value="COesterase"/>
    <property type="match status" value="1"/>
</dbReference>
<dbReference type="SUPFAM" id="SSF53474">
    <property type="entry name" value="alpha/beta-Hydrolases"/>
    <property type="match status" value="1"/>
</dbReference>
<dbReference type="STRING" id="307972.A0A2G8JDK4"/>
<gene>
    <name evidence="3" type="ORF">BSL78_29355</name>
</gene>